<dbReference type="AlphaFoldDB" id="A0A562VPY0"/>
<name>A0A562VPY0_9BACT</name>
<keyword evidence="3" id="KW-1185">Reference proteome</keyword>
<sequence>MITKEMTIGEIIRLYPHTTAIFARYGLECNECQIADFEELAHGAGVHKVDIDQLLKDLNETAVK</sequence>
<dbReference type="Pfam" id="PF08984">
    <property type="entry name" value="DUF1858"/>
    <property type="match status" value="1"/>
</dbReference>
<dbReference type="InterPro" id="IPR015077">
    <property type="entry name" value="DUF1858"/>
</dbReference>
<organism evidence="2 3">
    <name type="scientific">Geobacter argillaceus</name>
    <dbReference type="NCBI Taxonomy" id="345631"/>
    <lineage>
        <taxon>Bacteria</taxon>
        <taxon>Pseudomonadati</taxon>
        <taxon>Thermodesulfobacteriota</taxon>
        <taxon>Desulfuromonadia</taxon>
        <taxon>Geobacterales</taxon>
        <taxon>Geobacteraceae</taxon>
        <taxon>Geobacter</taxon>
    </lineage>
</organism>
<gene>
    <name evidence="2" type="ORF">JN12_01330</name>
</gene>
<protein>
    <submittedName>
        <fullName evidence="2">Hybrid cluster-associated redox disulfide protein</fullName>
    </submittedName>
</protein>
<dbReference type="Proteomes" id="UP000319449">
    <property type="component" value="Unassembled WGS sequence"/>
</dbReference>
<dbReference type="PANTHER" id="PTHR39341:SF1">
    <property type="entry name" value="DUF1858 DOMAIN-CONTAINING PROTEIN"/>
    <property type="match status" value="1"/>
</dbReference>
<dbReference type="OrthoDB" id="5397989at2"/>
<accession>A0A562VPY0</accession>
<dbReference type="SUPFAM" id="SSF140683">
    <property type="entry name" value="SP0561-like"/>
    <property type="match status" value="1"/>
</dbReference>
<dbReference type="EMBL" id="VLLN01000006">
    <property type="protein sequence ID" value="TWJ19841.1"/>
    <property type="molecule type" value="Genomic_DNA"/>
</dbReference>
<feature type="domain" description="DUF1858" evidence="1">
    <location>
        <begin position="2"/>
        <end position="55"/>
    </location>
</feature>
<dbReference type="Gene3D" id="1.10.3910.10">
    <property type="entry name" value="SP0561-like"/>
    <property type="match status" value="1"/>
</dbReference>
<dbReference type="RefSeq" id="WP_145020065.1">
    <property type="nucleotide sequence ID" value="NZ_VLLN01000006.1"/>
</dbReference>
<evidence type="ECO:0000259" key="1">
    <source>
        <dbReference type="Pfam" id="PF08984"/>
    </source>
</evidence>
<reference evidence="2 3" key="1">
    <citation type="submission" date="2019-07" db="EMBL/GenBank/DDBJ databases">
        <title>Genomic Encyclopedia of Archaeal and Bacterial Type Strains, Phase II (KMG-II): from individual species to whole genera.</title>
        <authorList>
            <person name="Goeker M."/>
        </authorList>
    </citation>
    <scope>NUCLEOTIDE SEQUENCE [LARGE SCALE GENOMIC DNA]</scope>
    <source>
        <strain evidence="2 3">ATCC BAA-1139</strain>
    </source>
</reference>
<proteinExistence type="predicted"/>
<dbReference type="NCBIfam" id="TIGR03980">
    <property type="entry name" value="prismane_assoc"/>
    <property type="match status" value="1"/>
</dbReference>
<dbReference type="InterPro" id="IPR038062">
    <property type="entry name" value="ScdA-like_N_sf"/>
</dbReference>
<dbReference type="PANTHER" id="PTHR39341">
    <property type="entry name" value="BSL7085 PROTEIN"/>
    <property type="match status" value="1"/>
</dbReference>
<comment type="caution">
    <text evidence="2">The sequence shown here is derived from an EMBL/GenBank/DDBJ whole genome shotgun (WGS) entry which is preliminary data.</text>
</comment>
<evidence type="ECO:0000313" key="3">
    <source>
        <dbReference type="Proteomes" id="UP000319449"/>
    </source>
</evidence>
<dbReference type="InterPro" id="IPR023883">
    <property type="entry name" value="CHP03980_redox-disulphide"/>
</dbReference>
<evidence type="ECO:0000313" key="2">
    <source>
        <dbReference type="EMBL" id="TWJ19841.1"/>
    </source>
</evidence>